<dbReference type="SUPFAM" id="SSF52047">
    <property type="entry name" value="RNI-like"/>
    <property type="match status" value="1"/>
</dbReference>
<reference evidence="3" key="1">
    <citation type="submission" date="2020-05" db="EMBL/GenBank/DDBJ databases">
        <title>WGS assembly of Panicum virgatum.</title>
        <authorList>
            <person name="Lovell J.T."/>
            <person name="Jenkins J."/>
            <person name="Shu S."/>
            <person name="Juenger T.E."/>
            <person name="Schmutz J."/>
        </authorList>
    </citation>
    <scope>NUCLEOTIDE SEQUENCE</scope>
    <source>
        <strain evidence="3">AP13</strain>
    </source>
</reference>
<evidence type="ECO:0000313" key="4">
    <source>
        <dbReference type="Proteomes" id="UP000823388"/>
    </source>
</evidence>
<dbReference type="InterPro" id="IPR055312">
    <property type="entry name" value="FBL15-like"/>
</dbReference>
<evidence type="ECO:0000259" key="1">
    <source>
        <dbReference type="Pfam" id="PF00646"/>
    </source>
</evidence>
<evidence type="ECO:0008006" key="5">
    <source>
        <dbReference type="Google" id="ProtNLM"/>
    </source>
</evidence>
<dbReference type="PANTHER" id="PTHR34709">
    <property type="entry name" value="OS10G0396666 PROTEIN"/>
    <property type="match status" value="1"/>
</dbReference>
<protein>
    <recommendedName>
        <fullName evidence="5">F-box domain-containing protein</fullName>
    </recommendedName>
</protein>
<dbReference type="OrthoDB" id="693760at2759"/>
<dbReference type="AlphaFoldDB" id="A0A8T0V4G6"/>
<evidence type="ECO:0000313" key="3">
    <source>
        <dbReference type="EMBL" id="KAG2631312.1"/>
    </source>
</evidence>
<sequence>MELGGGGGDESAAKRAKLSSGEDRLSALPDDVLVLILLRLGTTAATRTSVLSRRWRRVWALLPELCIPVAPEPHRFRDALDAHEVPLRDLLVVVEGAEALAVWLPAAARRVSGNLALVNFDPEKNAEEEEAAQGGAFELPCFDKATSISLILGFHGLAMPTAGVFAQLTGVYLSRVRFHGPCALGDAVSSPRCPCLQKLTVTDSRGLGNLTINSESLLRMELSNLRGLWQITVVAPALTELTVIYCFSNDETQPVANISAPQLLSLVWRDAYDPSSVQLGKMTHLRLLGTFFYLVYGHDGLSHNHSCLTLLQRFEAIETLFLTLAYIREIENYEYLMEDMTVLPNTTILCLVVIANGHAFGASAFHVLRLCTGIRRLMLLFAAPVGFEAQTVCPSGCICDQPGEWETEELSLSHLEEFEIRDLRGSVREVAFLKQFFSWATVLKQMEVTFYYKIPEIKAKELYQMLWSFSRPGIRMTFYIYRKFRKVVYVPED</sequence>
<gene>
    <name evidence="3" type="ORF">PVAP13_2NG008900</name>
</gene>
<dbReference type="Proteomes" id="UP000823388">
    <property type="component" value="Chromosome 2N"/>
</dbReference>
<proteinExistence type="predicted"/>
<name>A0A8T0V4G6_PANVG</name>
<accession>A0A8T0V4G6</accession>
<dbReference type="Pfam" id="PF00646">
    <property type="entry name" value="F-box"/>
    <property type="match status" value="1"/>
</dbReference>
<comment type="caution">
    <text evidence="3">The sequence shown here is derived from an EMBL/GenBank/DDBJ whole genome shotgun (WGS) entry which is preliminary data.</text>
</comment>
<dbReference type="InterPro" id="IPR006566">
    <property type="entry name" value="FBD"/>
</dbReference>
<dbReference type="PANTHER" id="PTHR34709:SF74">
    <property type="entry name" value="F-BOX DOMAIN-CONTAINING PROTEIN"/>
    <property type="match status" value="1"/>
</dbReference>
<keyword evidence="4" id="KW-1185">Reference proteome</keyword>
<dbReference type="InterPro" id="IPR001810">
    <property type="entry name" value="F-box_dom"/>
</dbReference>
<dbReference type="Pfam" id="PF08387">
    <property type="entry name" value="FBD"/>
    <property type="match status" value="1"/>
</dbReference>
<feature type="domain" description="FBD" evidence="2">
    <location>
        <begin position="412"/>
        <end position="446"/>
    </location>
</feature>
<dbReference type="SUPFAM" id="SSF81383">
    <property type="entry name" value="F-box domain"/>
    <property type="match status" value="1"/>
</dbReference>
<evidence type="ECO:0000259" key="2">
    <source>
        <dbReference type="Pfam" id="PF08387"/>
    </source>
</evidence>
<organism evidence="3 4">
    <name type="scientific">Panicum virgatum</name>
    <name type="common">Blackwell switchgrass</name>
    <dbReference type="NCBI Taxonomy" id="38727"/>
    <lineage>
        <taxon>Eukaryota</taxon>
        <taxon>Viridiplantae</taxon>
        <taxon>Streptophyta</taxon>
        <taxon>Embryophyta</taxon>
        <taxon>Tracheophyta</taxon>
        <taxon>Spermatophyta</taxon>
        <taxon>Magnoliopsida</taxon>
        <taxon>Liliopsida</taxon>
        <taxon>Poales</taxon>
        <taxon>Poaceae</taxon>
        <taxon>PACMAD clade</taxon>
        <taxon>Panicoideae</taxon>
        <taxon>Panicodae</taxon>
        <taxon>Paniceae</taxon>
        <taxon>Panicinae</taxon>
        <taxon>Panicum</taxon>
        <taxon>Panicum sect. Hiantes</taxon>
    </lineage>
</organism>
<dbReference type="InterPro" id="IPR036047">
    <property type="entry name" value="F-box-like_dom_sf"/>
</dbReference>
<feature type="domain" description="F-box" evidence="1">
    <location>
        <begin position="25"/>
        <end position="61"/>
    </location>
</feature>
<dbReference type="EMBL" id="CM029040">
    <property type="protein sequence ID" value="KAG2631312.1"/>
    <property type="molecule type" value="Genomic_DNA"/>
</dbReference>